<organism evidence="1 2">
    <name type="scientific">Caballeronia telluris</name>
    <dbReference type="NCBI Taxonomy" id="326475"/>
    <lineage>
        <taxon>Bacteria</taxon>
        <taxon>Pseudomonadati</taxon>
        <taxon>Pseudomonadota</taxon>
        <taxon>Betaproteobacteria</taxon>
        <taxon>Burkholderiales</taxon>
        <taxon>Burkholderiaceae</taxon>
        <taxon>Caballeronia</taxon>
    </lineage>
</organism>
<comment type="caution">
    <text evidence="1">The sequence shown here is derived from an EMBL/GenBank/DDBJ whole genome shotgun (WGS) entry which is preliminary data.</text>
</comment>
<dbReference type="Proteomes" id="UP000054717">
    <property type="component" value="Unassembled WGS sequence"/>
</dbReference>
<protein>
    <submittedName>
        <fullName evidence="1">Bacteriophage protein</fullName>
    </submittedName>
</protein>
<accession>A0A158G226</accession>
<dbReference type="EMBL" id="FCNZ02000004">
    <property type="protein sequence ID" value="SAL26082.1"/>
    <property type="molecule type" value="Genomic_DNA"/>
</dbReference>
<dbReference type="STRING" id="326475.AWB66_01510"/>
<reference evidence="1" key="1">
    <citation type="submission" date="2016-01" db="EMBL/GenBank/DDBJ databases">
        <authorList>
            <person name="Peeters Charlotte."/>
        </authorList>
    </citation>
    <scope>NUCLEOTIDE SEQUENCE</scope>
    <source>
        <strain evidence="1">LMG 22936</strain>
    </source>
</reference>
<evidence type="ECO:0000313" key="1">
    <source>
        <dbReference type="EMBL" id="SAL26082.1"/>
    </source>
</evidence>
<gene>
    <name evidence="1" type="ORF">AWB66_01510</name>
</gene>
<proteinExistence type="predicted"/>
<evidence type="ECO:0000313" key="2">
    <source>
        <dbReference type="Proteomes" id="UP000054717"/>
    </source>
</evidence>
<name>A0A158G226_9BURK</name>
<dbReference type="AlphaFoldDB" id="A0A158G226"/>
<dbReference type="RefSeq" id="WP_087629655.1">
    <property type="nucleotide sequence ID" value="NZ_FCNZ02000004.1"/>
</dbReference>
<sequence>MSQNAQDLMELQRLAQGGAGALTETLLREYALRIIAAGLRDERGGL</sequence>
<keyword evidence="2" id="KW-1185">Reference proteome</keyword>